<proteinExistence type="predicted"/>
<dbReference type="PROSITE" id="PS51794">
    <property type="entry name" value="DAC"/>
    <property type="match status" value="1"/>
</dbReference>
<accession>A0A9X2GSZ5</accession>
<keyword evidence="3" id="KW-1185">Reference proteome</keyword>
<protein>
    <recommendedName>
        <fullName evidence="1">DAC domain-containing protein</fullName>
    </recommendedName>
</protein>
<comment type="caution">
    <text evidence="2">The sequence shown here is derived from an EMBL/GenBank/DDBJ whole genome shotgun (WGS) entry which is preliminary data.</text>
</comment>
<evidence type="ECO:0000313" key="2">
    <source>
        <dbReference type="EMBL" id="MCP2363019.1"/>
    </source>
</evidence>
<sequence length="338" mass="37103">MPYEGRSGQGKIIIAERSMRGLHIVLEFEVPVKLSDVRAVRKILEASGPSGFLLADDGKVYGLGSVGLEYDESSETAFAVTISDRGAWELHHSATILLQVRDGVPRLPAPPLDPAYLEDLIARLLPGANVPVLLSLAYAAQENEHGTMLVISSSADMEAHRLSPQAWVVKPRVIERDLLIQLTAMDGATLVDVHGHCHAMGVILDGHAAGKGDPSRGSRYNNAIRYLDSNPPPAIVIVYSSDGTIDILPRLEPRVRRCDVESAVRRYLDLAASDSMNIREIVKAWDLVKSLRFYLTAEQCEHLNAARQGVEHRNPSQIRIIEPILAPDGAMNDSYWLD</sequence>
<name>A0A9X2GSZ5_9ACTN</name>
<dbReference type="SUPFAM" id="SSF143597">
    <property type="entry name" value="YojJ-like"/>
    <property type="match status" value="1"/>
</dbReference>
<organism evidence="2 3">
    <name type="scientific">Nonomuraea thailandensis</name>
    <dbReference type="NCBI Taxonomy" id="1188745"/>
    <lineage>
        <taxon>Bacteria</taxon>
        <taxon>Bacillati</taxon>
        <taxon>Actinomycetota</taxon>
        <taxon>Actinomycetes</taxon>
        <taxon>Streptosporangiales</taxon>
        <taxon>Streptosporangiaceae</taxon>
        <taxon>Nonomuraea</taxon>
    </lineage>
</organism>
<gene>
    <name evidence="2" type="ORF">HD597_010039</name>
</gene>
<evidence type="ECO:0000259" key="1">
    <source>
        <dbReference type="PROSITE" id="PS51794"/>
    </source>
</evidence>
<dbReference type="InterPro" id="IPR003390">
    <property type="entry name" value="DNA_integrity_scan_DisA_N"/>
</dbReference>
<evidence type="ECO:0000313" key="3">
    <source>
        <dbReference type="Proteomes" id="UP001139648"/>
    </source>
</evidence>
<dbReference type="Pfam" id="PF21750">
    <property type="entry name" value="DACNH"/>
    <property type="match status" value="1"/>
</dbReference>
<dbReference type="InterPro" id="IPR048555">
    <property type="entry name" value="DACNH"/>
</dbReference>
<reference evidence="2" key="1">
    <citation type="submission" date="2022-06" db="EMBL/GenBank/DDBJ databases">
        <title>Sequencing the genomes of 1000 actinobacteria strains.</title>
        <authorList>
            <person name="Klenk H.-P."/>
        </authorList>
    </citation>
    <scope>NUCLEOTIDE SEQUENCE</scope>
    <source>
        <strain evidence="2">DSM 46694</strain>
    </source>
</reference>
<dbReference type="EMBL" id="JAMZEB010000002">
    <property type="protein sequence ID" value="MCP2363019.1"/>
    <property type="molecule type" value="Genomic_DNA"/>
</dbReference>
<dbReference type="AlphaFoldDB" id="A0A9X2GSZ5"/>
<dbReference type="Pfam" id="PF02457">
    <property type="entry name" value="DAC"/>
    <property type="match status" value="1"/>
</dbReference>
<dbReference type="Proteomes" id="UP001139648">
    <property type="component" value="Unassembled WGS sequence"/>
</dbReference>
<dbReference type="InterPro" id="IPR036888">
    <property type="entry name" value="DNA_integrity_DisA_N_sf"/>
</dbReference>
<feature type="domain" description="DAC" evidence="1">
    <location>
        <begin position="114"/>
        <end position="259"/>
    </location>
</feature>